<evidence type="ECO:0000256" key="4">
    <source>
        <dbReference type="ARBA" id="ARBA00012045"/>
    </source>
</evidence>
<dbReference type="GO" id="GO:0032357">
    <property type="term" value="F:oxidized purine DNA binding"/>
    <property type="evidence" value="ECO:0007669"/>
    <property type="project" value="TreeGrafter"/>
</dbReference>
<dbReference type="Pfam" id="PF00633">
    <property type="entry name" value="HHH"/>
    <property type="match status" value="1"/>
</dbReference>
<evidence type="ECO:0000256" key="5">
    <source>
        <dbReference type="ARBA" id="ARBA00022023"/>
    </source>
</evidence>
<keyword evidence="11" id="KW-0411">Iron-sulfur</keyword>
<evidence type="ECO:0000256" key="11">
    <source>
        <dbReference type="ARBA" id="ARBA00023014"/>
    </source>
</evidence>
<keyword evidence="8" id="KW-0227">DNA damage</keyword>
<evidence type="ECO:0000256" key="12">
    <source>
        <dbReference type="ARBA" id="ARBA00023204"/>
    </source>
</evidence>
<evidence type="ECO:0000256" key="6">
    <source>
        <dbReference type="ARBA" id="ARBA00022485"/>
    </source>
</evidence>
<evidence type="ECO:0000256" key="1">
    <source>
        <dbReference type="ARBA" id="ARBA00000843"/>
    </source>
</evidence>
<evidence type="ECO:0000313" key="16">
    <source>
        <dbReference type="Proteomes" id="UP001224674"/>
    </source>
</evidence>
<dbReference type="GO" id="GO:0046872">
    <property type="term" value="F:metal ion binding"/>
    <property type="evidence" value="ECO:0007669"/>
    <property type="project" value="UniProtKB-KW"/>
</dbReference>
<keyword evidence="16" id="KW-1185">Reference proteome</keyword>
<dbReference type="InterPro" id="IPR000445">
    <property type="entry name" value="HhH_motif"/>
</dbReference>
<name>A0AAJ6ALM4_9MICC</name>
<proteinExistence type="inferred from homology"/>
<dbReference type="Gene3D" id="1.10.340.30">
    <property type="entry name" value="Hypothetical protein, domain 2"/>
    <property type="match status" value="1"/>
</dbReference>
<evidence type="ECO:0000256" key="8">
    <source>
        <dbReference type="ARBA" id="ARBA00022763"/>
    </source>
</evidence>
<dbReference type="InterPro" id="IPR044298">
    <property type="entry name" value="MIG/MutY"/>
</dbReference>
<dbReference type="Proteomes" id="UP001224674">
    <property type="component" value="Chromosome"/>
</dbReference>
<keyword evidence="9" id="KW-0378">Hydrolase</keyword>
<evidence type="ECO:0000256" key="7">
    <source>
        <dbReference type="ARBA" id="ARBA00022723"/>
    </source>
</evidence>
<evidence type="ECO:0000313" key="15">
    <source>
        <dbReference type="EMBL" id="WGH92350.1"/>
    </source>
</evidence>
<dbReference type="PANTHER" id="PTHR42944">
    <property type="entry name" value="ADENINE DNA GLYCOSYLASE"/>
    <property type="match status" value="1"/>
</dbReference>
<dbReference type="AlphaFoldDB" id="A0AAJ6ALM4"/>
<evidence type="ECO:0000256" key="3">
    <source>
        <dbReference type="ARBA" id="ARBA00008343"/>
    </source>
</evidence>
<dbReference type="InterPro" id="IPR023170">
    <property type="entry name" value="HhH_base_excis_C"/>
</dbReference>
<dbReference type="EMBL" id="CP122566">
    <property type="protein sequence ID" value="WGH92350.1"/>
    <property type="molecule type" value="Genomic_DNA"/>
</dbReference>
<dbReference type="InterPro" id="IPR003651">
    <property type="entry name" value="Endonuclease3_FeS-loop_motif"/>
</dbReference>
<gene>
    <name evidence="15" type="ORF">QDX21_08455</name>
</gene>
<evidence type="ECO:0000256" key="2">
    <source>
        <dbReference type="ARBA" id="ARBA00001966"/>
    </source>
</evidence>
<dbReference type="GO" id="GO:0000701">
    <property type="term" value="F:purine-specific mismatch base pair DNA N-glycosylase activity"/>
    <property type="evidence" value="ECO:0007669"/>
    <property type="project" value="UniProtKB-EC"/>
</dbReference>
<dbReference type="Pfam" id="PF00730">
    <property type="entry name" value="HhH-GPD"/>
    <property type="match status" value="1"/>
</dbReference>
<evidence type="ECO:0000256" key="9">
    <source>
        <dbReference type="ARBA" id="ARBA00022801"/>
    </source>
</evidence>
<dbReference type="SMART" id="SM00478">
    <property type="entry name" value="ENDO3c"/>
    <property type="match status" value="1"/>
</dbReference>
<keyword evidence="12" id="KW-0234">DNA repair</keyword>
<comment type="cofactor">
    <cofactor evidence="2">
        <name>[4Fe-4S] cluster</name>
        <dbReference type="ChEBI" id="CHEBI:49883"/>
    </cofactor>
</comment>
<dbReference type="InterPro" id="IPR003265">
    <property type="entry name" value="HhH-GPD_domain"/>
</dbReference>
<dbReference type="GO" id="GO:0035485">
    <property type="term" value="F:adenine/guanine mispair binding"/>
    <property type="evidence" value="ECO:0007669"/>
    <property type="project" value="TreeGrafter"/>
</dbReference>
<dbReference type="EC" id="3.2.2.31" evidence="4"/>
<sequence>MMNTTALHHKITRWFDHHGRDLPWRRPDCSPWGVLVSEVMLQQTPVVRVLPVWTEWMHRWPTPADLAQAPTAEVLRAWGNLGYPRRALRLQSTATALVERFHGTVPADPAQLRSLPGIGDYTAAAVSSFAFGIPETVIDTNIRRVHARLVNGKGLPHTSLTAAEKRLAQQLMPDDTSTANQWNKAVMELGALVCTARSPSCAACPVLSECAWIAAGKPDPDYQPTGQAWHGTDRQLRGAIMGLLRARDSVDRAELRSAVTATGKLGTHRPNDSQWERCVSGLLHDGLIVATKQHLTLP</sequence>
<dbReference type="GO" id="GO:0006284">
    <property type="term" value="P:base-excision repair"/>
    <property type="evidence" value="ECO:0007669"/>
    <property type="project" value="InterPro"/>
</dbReference>
<feature type="domain" description="HhH-GPD" evidence="14">
    <location>
        <begin position="40"/>
        <end position="192"/>
    </location>
</feature>
<dbReference type="PROSITE" id="PS01155">
    <property type="entry name" value="ENDONUCLEASE_III_2"/>
    <property type="match status" value="1"/>
</dbReference>
<protein>
    <recommendedName>
        <fullName evidence="5">Adenine DNA glycosylase</fullName>
        <ecNumber evidence="4">3.2.2.31</ecNumber>
    </recommendedName>
</protein>
<dbReference type="SUPFAM" id="SSF48150">
    <property type="entry name" value="DNA-glycosylase"/>
    <property type="match status" value="1"/>
</dbReference>
<dbReference type="CDD" id="cd00056">
    <property type="entry name" value="ENDO3c"/>
    <property type="match status" value="1"/>
</dbReference>
<keyword evidence="10" id="KW-0408">Iron</keyword>
<reference evidence="15 16" key="1">
    <citation type="submission" date="2023-03" db="EMBL/GenBank/DDBJ databases">
        <title>Complete genome sequences of several Auritidibacter ignavus strains isolated from ear infections.</title>
        <authorList>
            <person name="Baehr T."/>
            <person name="Baumhoegger A.M."/>
        </authorList>
    </citation>
    <scope>NUCLEOTIDE SEQUENCE [LARGE SCALE GENOMIC DNA]</scope>
    <source>
        <strain evidence="15 16">BABAE-6</strain>
    </source>
</reference>
<dbReference type="InterPro" id="IPR011257">
    <property type="entry name" value="DNA_glycosylase"/>
</dbReference>
<evidence type="ECO:0000256" key="10">
    <source>
        <dbReference type="ARBA" id="ARBA00023004"/>
    </source>
</evidence>
<organism evidence="15 16">
    <name type="scientific">Auritidibacter ignavus</name>
    <dbReference type="NCBI Taxonomy" id="678932"/>
    <lineage>
        <taxon>Bacteria</taxon>
        <taxon>Bacillati</taxon>
        <taxon>Actinomycetota</taxon>
        <taxon>Actinomycetes</taxon>
        <taxon>Micrococcales</taxon>
        <taxon>Micrococcaceae</taxon>
        <taxon>Auritidibacter</taxon>
    </lineage>
</organism>
<dbReference type="GO" id="GO:0006298">
    <property type="term" value="P:mismatch repair"/>
    <property type="evidence" value="ECO:0007669"/>
    <property type="project" value="TreeGrafter"/>
</dbReference>
<dbReference type="FunFam" id="1.10.340.30:FF:000003">
    <property type="entry name" value="A/G-specific adenine glycosylase"/>
    <property type="match status" value="1"/>
</dbReference>
<evidence type="ECO:0000256" key="13">
    <source>
        <dbReference type="ARBA" id="ARBA00023295"/>
    </source>
</evidence>
<keyword evidence="13" id="KW-0326">Glycosidase</keyword>
<keyword evidence="7" id="KW-0479">Metal-binding</keyword>
<dbReference type="GO" id="GO:0034039">
    <property type="term" value="F:8-oxo-7,8-dihydroguanine DNA N-glycosylase activity"/>
    <property type="evidence" value="ECO:0007669"/>
    <property type="project" value="TreeGrafter"/>
</dbReference>
<dbReference type="SMART" id="SM00525">
    <property type="entry name" value="FES"/>
    <property type="match status" value="1"/>
</dbReference>
<dbReference type="RefSeq" id="WP_279674494.1">
    <property type="nucleotide sequence ID" value="NZ_CP122566.1"/>
</dbReference>
<dbReference type="InterPro" id="IPR004036">
    <property type="entry name" value="Endonuclease-III-like_CS2"/>
</dbReference>
<dbReference type="GO" id="GO:0051539">
    <property type="term" value="F:4 iron, 4 sulfur cluster binding"/>
    <property type="evidence" value="ECO:0007669"/>
    <property type="project" value="UniProtKB-KW"/>
</dbReference>
<accession>A0AAJ6ALM4</accession>
<comment type="catalytic activity">
    <reaction evidence="1">
        <text>Hydrolyzes free adenine bases from 7,8-dihydro-8-oxoguanine:adenine mismatched double-stranded DNA, leaving an apurinic site.</text>
        <dbReference type="EC" id="3.2.2.31"/>
    </reaction>
</comment>
<dbReference type="PANTHER" id="PTHR42944:SF1">
    <property type="entry name" value="ADENINE DNA GLYCOSYLASE"/>
    <property type="match status" value="1"/>
</dbReference>
<dbReference type="Gene3D" id="1.10.1670.10">
    <property type="entry name" value="Helix-hairpin-Helix base-excision DNA repair enzymes (C-terminal)"/>
    <property type="match status" value="1"/>
</dbReference>
<keyword evidence="6" id="KW-0004">4Fe-4S</keyword>
<comment type="similarity">
    <text evidence="3">Belongs to the Nth/MutY family.</text>
</comment>
<evidence type="ECO:0000259" key="14">
    <source>
        <dbReference type="SMART" id="SM00478"/>
    </source>
</evidence>